<feature type="signal peptide" evidence="1">
    <location>
        <begin position="1"/>
        <end position="22"/>
    </location>
</feature>
<feature type="chain" id="PRO_5047325946" evidence="1">
    <location>
        <begin position="23"/>
        <end position="89"/>
    </location>
</feature>
<keyword evidence="1" id="KW-0732">Signal</keyword>
<keyword evidence="3" id="KW-1185">Reference proteome</keyword>
<dbReference type="Proteomes" id="UP001595075">
    <property type="component" value="Unassembled WGS sequence"/>
</dbReference>
<protein>
    <submittedName>
        <fullName evidence="2">Uncharacterized protein</fullName>
    </submittedName>
</protein>
<comment type="caution">
    <text evidence="2">The sequence shown here is derived from an EMBL/GenBank/DDBJ whole genome shotgun (WGS) entry which is preliminary data.</text>
</comment>
<dbReference type="EMBL" id="JAZHXI010000011">
    <property type="protein sequence ID" value="KAL2066141.1"/>
    <property type="molecule type" value="Genomic_DNA"/>
</dbReference>
<sequence length="89" mass="10015">MPFTTNIVTFLLSLPVSILTVAVRLERPEPVPSAELAPAFAKAHVQVPDFQTNIDWVELEVPGYEKGSLVEPPLREFIPTYHWTEAEDI</sequence>
<gene>
    <name evidence="2" type="ORF">VTL71DRAFT_2212</name>
</gene>
<organism evidence="2 3">
    <name type="scientific">Oculimacula yallundae</name>
    <dbReference type="NCBI Taxonomy" id="86028"/>
    <lineage>
        <taxon>Eukaryota</taxon>
        <taxon>Fungi</taxon>
        <taxon>Dikarya</taxon>
        <taxon>Ascomycota</taxon>
        <taxon>Pezizomycotina</taxon>
        <taxon>Leotiomycetes</taxon>
        <taxon>Helotiales</taxon>
        <taxon>Ploettnerulaceae</taxon>
        <taxon>Oculimacula</taxon>
    </lineage>
</organism>
<evidence type="ECO:0000313" key="3">
    <source>
        <dbReference type="Proteomes" id="UP001595075"/>
    </source>
</evidence>
<evidence type="ECO:0000313" key="2">
    <source>
        <dbReference type="EMBL" id="KAL2066141.1"/>
    </source>
</evidence>
<accession>A0ABR4C9J6</accession>
<proteinExistence type="predicted"/>
<name>A0ABR4C9J6_9HELO</name>
<reference evidence="2 3" key="1">
    <citation type="journal article" date="2024" name="Commun. Biol.">
        <title>Comparative genomic analysis of thermophilic fungi reveals convergent evolutionary adaptations and gene losses.</title>
        <authorList>
            <person name="Steindorff A.S."/>
            <person name="Aguilar-Pontes M.V."/>
            <person name="Robinson A.J."/>
            <person name="Andreopoulos B."/>
            <person name="LaButti K."/>
            <person name="Kuo A."/>
            <person name="Mondo S."/>
            <person name="Riley R."/>
            <person name="Otillar R."/>
            <person name="Haridas S."/>
            <person name="Lipzen A."/>
            <person name="Grimwood J."/>
            <person name="Schmutz J."/>
            <person name="Clum A."/>
            <person name="Reid I.D."/>
            <person name="Moisan M.C."/>
            <person name="Butler G."/>
            <person name="Nguyen T.T.M."/>
            <person name="Dewar K."/>
            <person name="Conant G."/>
            <person name="Drula E."/>
            <person name="Henrissat B."/>
            <person name="Hansel C."/>
            <person name="Singer S."/>
            <person name="Hutchinson M.I."/>
            <person name="de Vries R.P."/>
            <person name="Natvig D.O."/>
            <person name="Powell A.J."/>
            <person name="Tsang A."/>
            <person name="Grigoriev I.V."/>
        </authorList>
    </citation>
    <scope>NUCLEOTIDE SEQUENCE [LARGE SCALE GENOMIC DNA]</scope>
    <source>
        <strain evidence="2 3">CBS 494.80</strain>
    </source>
</reference>
<evidence type="ECO:0000256" key="1">
    <source>
        <dbReference type="SAM" id="SignalP"/>
    </source>
</evidence>